<dbReference type="Proteomes" id="UP000305948">
    <property type="component" value="Unassembled WGS sequence"/>
</dbReference>
<keyword evidence="2" id="KW-1185">Reference proteome</keyword>
<name>A0A5C3N2K3_9AGAM</name>
<sequence>MPAPEITPAHPFEPRAASGHVNLMVDTMIANMRPEDLRAVMRTLLATHSPALASAFTEIARARLAQVDARASSSAPLFTRTSPSNLSKPAPGLTDALTRARALYGAGMGFASLALLTAVVRATRGRQWDPEGDMVNALAMIDADITQAIQSSKEEMDAGRVPDLSAAHAVAGELSEALRGCVPDVEGWGGEFPFERAVASLDHWKF</sequence>
<dbReference type="OrthoDB" id="3219836at2759"/>
<protein>
    <submittedName>
        <fullName evidence="1">Uncharacterized protein</fullName>
    </submittedName>
</protein>
<dbReference type="STRING" id="5364.A0A5C3N2K3"/>
<proteinExistence type="predicted"/>
<reference evidence="1 2" key="1">
    <citation type="journal article" date="2019" name="Nat. Ecol. Evol.">
        <title>Megaphylogeny resolves global patterns of mushroom evolution.</title>
        <authorList>
            <person name="Varga T."/>
            <person name="Krizsan K."/>
            <person name="Foldi C."/>
            <person name="Dima B."/>
            <person name="Sanchez-Garcia M."/>
            <person name="Sanchez-Ramirez S."/>
            <person name="Szollosi G.J."/>
            <person name="Szarkandi J.G."/>
            <person name="Papp V."/>
            <person name="Albert L."/>
            <person name="Andreopoulos W."/>
            <person name="Angelini C."/>
            <person name="Antonin V."/>
            <person name="Barry K.W."/>
            <person name="Bougher N.L."/>
            <person name="Buchanan P."/>
            <person name="Buyck B."/>
            <person name="Bense V."/>
            <person name="Catcheside P."/>
            <person name="Chovatia M."/>
            <person name="Cooper J."/>
            <person name="Damon W."/>
            <person name="Desjardin D."/>
            <person name="Finy P."/>
            <person name="Geml J."/>
            <person name="Haridas S."/>
            <person name="Hughes K."/>
            <person name="Justo A."/>
            <person name="Karasinski D."/>
            <person name="Kautmanova I."/>
            <person name="Kiss B."/>
            <person name="Kocsube S."/>
            <person name="Kotiranta H."/>
            <person name="LaButti K.M."/>
            <person name="Lechner B.E."/>
            <person name="Liimatainen K."/>
            <person name="Lipzen A."/>
            <person name="Lukacs Z."/>
            <person name="Mihaltcheva S."/>
            <person name="Morgado L.N."/>
            <person name="Niskanen T."/>
            <person name="Noordeloos M.E."/>
            <person name="Ohm R.A."/>
            <person name="Ortiz-Santana B."/>
            <person name="Ovrebo C."/>
            <person name="Racz N."/>
            <person name="Riley R."/>
            <person name="Savchenko A."/>
            <person name="Shiryaev A."/>
            <person name="Soop K."/>
            <person name="Spirin V."/>
            <person name="Szebenyi C."/>
            <person name="Tomsovsky M."/>
            <person name="Tulloss R.E."/>
            <person name="Uehling J."/>
            <person name="Grigoriev I.V."/>
            <person name="Vagvolgyi C."/>
            <person name="Papp T."/>
            <person name="Martin F.M."/>
            <person name="Miettinen O."/>
            <person name="Hibbett D.S."/>
            <person name="Nagy L.G."/>
        </authorList>
    </citation>
    <scope>NUCLEOTIDE SEQUENCE [LARGE SCALE GENOMIC DNA]</scope>
    <source>
        <strain evidence="1 2">OMC1185</strain>
    </source>
</reference>
<evidence type="ECO:0000313" key="1">
    <source>
        <dbReference type="EMBL" id="TFK50656.1"/>
    </source>
</evidence>
<accession>A0A5C3N2K3</accession>
<organism evidence="1 2">
    <name type="scientific">Heliocybe sulcata</name>
    <dbReference type="NCBI Taxonomy" id="5364"/>
    <lineage>
        <taxon>Eukaryota</taxon>
        <taxon>Fungi</taxon>
        <taxon>Dikarya</taxon>
        <taxon>Basidiomycota</taxon>
        <taxon>Agaricomycotina</taxon>
        <taxon>Agaricomycetes</taxon>
        <taxon>Gloeophyllales</taxon>
        <taxon>Gloeophyllaceae</taxon>
        <taxon>Heliocybe</taxon>
    </lineage>
</organism>
<evidence type="ECO:0000313" key="2">
    <source>
        <dbReference type="Proteomes" id="UP000305948"/>
    </source>
</evidence>
<gene>
    <name evidence="1" type="ORF">OE88DRAFT_282161</name>
</gene>
<dbReference type="AlphaFoldDB" id="A0A5C3N2K3"/>
<dbReference type="EMBL" id="ML213513">
    <property type="protein sequence ID" value="TFK50656.1"/>
    <property type="molecule type" value="Genomic_DNA"/>
</dbReference>